<feature type="transmembrane region" description="Helical" evidence="1">
    <location>
        <begin position="12"/>
        <end position="32"/>
    </location>
</feature>
<dbReference type="InterPro" id="IPR000674">
    <property type="entry name" value="Ald_Oxase/Xan_DH_a/b"/>
</dbReference>
<dbReference type="SUPFAM" id="SSF56003">
    <property type="entry name" value="Molybdenum cofactor-binding domain"/>
    <property type="match status" value="2"/>
</dbReference>
<dbReference type="EMBL" id="VYQF01000006">
    <property type="protein sequence ID" value="KAA9037200.1"/>
    <property type="molecule type" value="Genomic_DNA"/>
</dbReference>
<organism evidence="3 4">
    <name type="scientific">Ginsengibacter hankyongi</name>
    <dbReference type="NCBI Taxonomy" id="2607284"/>
    <lineage>
        <taxon>Bacteria</taxon>
        <taxon>Pseudomonadati</taxon>
        <taxon>Bacteroidota</taxon>
        <taxon>Chitinophagia</taxon>
        <taxon>Chitinophagales</taxon>
        <taxon>Chitinophagaceae</taxon>
        <taxon>Ginsengibacter</taxon>
    </lineage>
</organism>
<evidence type="ECO:0000259" key="2">
    <source>
        <dbReference type="SMART" id="SM01008"/>
    </source>
</evidence>
<sequence>MKFSSAIPRRKFLKIAAMSGTCLALGYVSVFGEEPKIVNLDLENGNAESELNPFIYIDTDGKITLLNHRPEMGQGTFEAIPMIIAEELDVDIANINIMPSPADRGKYGDQMVVGSQSIRRNYELMRRVGASAKEMLIIAAAGKWNIAAEKCYAENAMVINRSTGAKLSYGDLVADARKLKAPDNPTLKQAKDFKIIGKSLPRRDIPAKLNGDAQFGIDIEVPGMLYASIERSPVLLGKLISFDDTKAKAVTGVKYVLKTQREVFGQVRVGLAVIADNYWAALQGRKMLEVKWDNGDLETWTTQKIKDDYIDASRKPAEVFEQKGDFDKTFNDAPVKIEASYETPYQTHAPMEPMNAIVSVKKDTCEFWGSTQNPNGMKDFLSKKYKVPQDSVKINYTLMGGAFGRRSLTDVVEEAADLSKQTGTPVKVIWTREDDLTQGPFRACSLNVCRGAINKDGNLVSLEHKVICQDIRNQSGNNSKPTDGIAGGINTEYAIPNLRINGVLRKFYIPVSYWRSVYHSTNCFAHESFIDELAYAAKKDPIDFRLSLLKNHKRYTGVLQKVAEKSNWYSPRETDTGKGVAIVERSGAFVAMVAEVKRLQGKIVPTKIIAAIDCGTPVNPDIIRAQTEGCIVMGLTSTYKSGLTIDKGKVVEQNFNTYKMLRIEESPAIEVHVIESSEQPEGAGEPGLPTVAPALTNAIFELTKKRIRALPFKLEEL</sequence>
<dbReference type="InterPro" id="IPR008274">
    <property type="entry name" value="AldOxase/xan_DH_MoCoBD1"/>
</dbReference>
<dbReference type="Proteomes" id="UP000326903">
    <property type="component" value="Unassembled WGS sequence"/>
</dbReference>
<reference evidence="3 4" key="1">
    <citation type="submission" date="2019-09" db="EMBL/GenBank/DDBJ databases">
        <title>Draft genome sequence of Ginsengibacter sp. BR5-29.</title>
        <authorList>
            <person name="Im W.-T."/>
        </authorList>
    </citation>
    <scope>NUCLEOTIDE SEQUENCE [LARGE SCALE GENOMIC DNA]</scope>
    <source>
        <strain evidence="3 4">BR5-29</strain>
    </source>
</reference>
<dbReference type="InterPro" id="IPR052516">
    <property type="entry name" value="N-heterocyclic_Hydroxylase"/>
</dbReference>
<keyword evidence="1" id="KW-0812">Transmembrane</keyword>
<evidence type="ECO:0000256" key="1">
    <source>
        <dbReference type="SAM" id="Phobius"/>
    </source>
</evidence>
<keyword evidence="4" id="KW-1185">Reference proteome</keyword>
<keyword evidence="1" id="KW-0472">Membrane</keyword>
<evidence type="ECO:0000313" key="4">
    <source>
        <dbReference type="Proteomes" id="UP000326903"/>
    </source>
</evidence>
<proteinExistence type="predicted"/>
<dbReference type="AlphaFoldDB" id="A0A5J5ICX7"/>
<dbReference type="GO" id="GO:0016491">
    <property type="term" value="F:oxidoreductase activity"/>
    <property type="evidence" value="ECO:0007669"/>
    <property type="project" value="InterPro"/>
</dbReference>
<dbReference type="InterPro" id="IPR012368">
    <property type="entry name" value="OxRdtase_Mopterin-bd_su_IorB"/>
</dbReference>
<keyword evidence="1" id="KW-1133">Transmembrane helix</keyword>
<evidence type="ECO:0000313" key="3">
    <source>
        <dbReference type="EMBL" id="KAA9037200.1"/>
    </source>
</evidence>
<gene>
    <name evidence="3" type="ORF">FW778_17385</name>
</gene>
<accession>A0A5J5ICX7</accession>
<dbReference type="InterPro" id="IPR037165">
    <property type="entry name" value="AldOxase/xan_DH_Mopterin-bd_sf"/>
</dbReference>
<feature type="domain" description="Aldehyde oxidase/xanthine dehydrogenase a/b hammerhead" evidence="2">
    <location>
        <begin position="210"/>
        <end position="296"/>
    </location>
</feature>
<dbReference type="Gene3D" id="3.90.1170.50">
    <property type="entry name" value="Aldehyde oxidase/xanthine dehydrogenase, a/b hammerhead"/>
    <property type="match status" value="1"/>
</dbReference>
<dbReference type="SMART" id="SM01008">
    <property type="entry name" value="Ald_Xan_dh_C"/>
    <property type="match status" value="1"/>
</dbReference>
<dbReference type="InterPro" id="IPR046867">
    <property type="entry name" value="AldOxase/xan_DH_MoCoBD2"/>
</dbReference>
<dbReference type="PANTHER" id="PTHR47495">
    <property type="entry name" value="ALDEHYDE DEHYDROGENASE"/>
    <property type="match status" value="1"/>
</dbReference>
<dbReference type="Pfam" id="PF20256">
    <property type="entry name" value="MoCoBD_2"/>
    <property type="match status" value="2"/>
</dbReference>
<protein>
    <submittedName>
        <fullName evidence="3">Xanthine dehydrogenase family protein molybdopterin-binding subunit</fullName>
    </submittedName>
</protein>
<name>A0A5J5ICX7_9BACT</name>
<dbReference type="Pfam" id="PF02738">
    <property type="entry name" value="MoCoBD_1"/>
    <property type="match status" value="1"/>
</dbReference>
<dbReference type="PANTHER" id="PTHR47495:SF2">
    <property type="entry name" value="ALDEHYDE DEHYDROGENASE"/>
    <property type="match status" value="1"/>
</dbReference>
<comment type="caution">
    <text evidence="3">The sequence shown here is derived from an EMBL/GenBank/DDBJ whole genome shotgun (WGS) entry which is preliminary data.</text>
</comment>
<dbReference type="RefSeq" id="WP_150416128.1">
    <property type="nucleotide sequence ID" value="NZ_VYQF01000006.1"/>
</dbReference>
<dbReference type="Gene3D" id="3.30.365.10">
    <property type="entry name" value="Aldehyde oxidase/xanthine dehydrogenase, molybdopterin binding domain"/>
    <property type="match status" value="4"/>
</dbReference>
<dbReference type="PIRSF" id="PIRSF036389">
    <property type="entry name" value="IOR_B"/>
    <property type="match status" value="1"/>
</dbReference>